<proteinExistence type="predicted"/>
<dbReference type="AlphaFoldDB" id="A0A6S6U7Z0"/>
<protein>
    <submittedName>
        <fullName evidence="1">Uncharacterized protein</fullName>
    </submittedName>
</protein>
<sequence>MTVLSYPLVFKAPLIGEFYYDLKSRQGTLNSTLNKAQLLENQLTQLVKQIRGIDLTKERYNETHFNAILNKNLIDIDFQAKSKRALFAIPSGQINKLNNTINASYEIDIDNKDIGGKIQGNISKPNVTVDSSNYLEEKVADVIKENISEETLKDLGLDKIKPETIKNLLGDLFK</sequence>
<evidence type="ECO:0000313" key="1">
    <source>
        <dbReference type="EMBL" id="CAA6826367.1"/>
    </source>
</evidence>
<dbReference type="EMBL" id="CACVAR010000404">
    <property type="protein sequence ID" value="CAA6826367.1"/>
    <property type="molecule type" value="Genomic_DNA"/>
</dbReference>
<gene>
    <name evidence="1" type="ORF">HELGO_WM26481</name>
</gene>
<name>A0A6S6U7Z0_9BACT</name>
<reference evidence="1" key="1">
    <citation type="submission" date="2020-01" db="EMBL/GenBank/DDBJ databases">
        <authorList>
            <person name="Meier V. D."/>
            <person name="Meier V D."/>
        </authorList>
    </citation>
    <scope>NUCLEOTIDE SEQUENCE</scope>
    <source>
        <strain evidence="1">HLG_WM_MAG_03</strain>
    </source>
</reference>
<organism evidence="1">
    <name type="scientific">uncultured Sulfurovum sp</name>
    <dbReference type="NCBI Taxonomy" id="269237"/>
    <lineage>
        <taxon>Bacteria</taxon>
        <taxon>Pseudomonadati</taxon>
        <taxon>Campylobacterota</taxon>
        <taxon>Epsilonproteobacteria</taxon>
        <taxon>Campylobacterales</taxon>
        <taxon>Sulfurovaceae</taxon>
        <taxon>Sulfurovum</taxon>
        <taxon>environmental samples</taxon>
    </lineage>
</organism>
<accession>A0A6S6U7Z0</accession>